<evidence type="ECO:0000313" key="1">
    <source>
        <dbReference type="EMBL" id="PIT68279.1"/>
    </source>
</evidence>
<dbReference type="Pfam" id="PF12441">
    <property type="entry name" value="CopG_antitoxin"/>
    <property type="match status" value="1"/>
</dbReference>
<dbReference type="AlphaFoldDB" id="A0A2N9Y996"/>
<dbReference type="EMBL" id="NJPP01000042">
    <property type="protein sequence ID" value="PIT68279.1"/>
    <property type="molecule type" value="Genomic_DNA"/>
</dbReference>
<comment type="caution">
    <text evidence="1">The sequence shown here is derived from an EMBL/GenBank/DDBJ whole genome shotgun (WGS) entry which is preliminary data.</text>
</comment>
<dbReference type="InterPro" id="IPR022148">
    <property type="entry name" value="CopG_antitoxin"/>
</dbReference>
<dbReference type="Proteomes" id="UP000230791">
    <property type="component" value="Unassembled WGS sequence"/>
</dbReference>
<gene>
    <name evidence="1" type="ORF">CEV08_08355</name>
</gene>
<accession>A0A2N9Y996</accession>
<sequence length="90" mass="10498">MKTPQLKQIPVFKTDEEAEIFIDTANLADYDLTGFKPVYFEFLPKEASINIRLPQALMKALKEKAKNQAIPYTRYVRHLIEKDLRTSHCN</sequence>
<dbReference type="RefSeq" id="WP_100131178.1">
    <property type="nucleotide sequence ID" value="NZ_CADDYJ010000031.1"/>
</dbReference>
<evidence type="ECO:0000313" key="2">
    <source>
        <dbReference type="Proteomes" id="UP000230791"/>
    </source>
</evidence>
<name>A0A2N9Y996_9HYPH</name>
<protein>
    <submittedName>
        <fullName evidence="1">Uncharacterized protein</fullName>
    </submittedName>
</protein>
<dbReference type="OrthoDB" id="1551132at2"/>
<proteinExistence type="predicted"/>
<reference evidence="1 2" key="1">
    <citation type="submission" date="2017-06" db="EMBL/GenBank/DDBJ databases">
        <title>Draft genome of Bartonella tribocorum C635.</title>
        <authorList>
            <person name="Hadjadj L."/>
            <person name="Jiyipong T."/>
            <person name="Diene S.M."/>
            <person name="Morand S."/>
            <person name="Rolain J.-M."/>
        </authorList>
    </citation>
    <scope>NUCLEOTIDE SEQUENCE [LARGE SCALE GENOMIC DNA]</scope>
    <source>
        <strain evidence="1 2">C635</strain>
    </source>
</reference>
<organism evidence="1 2">
    <name type="scientific">Bartonella tribocorum</name>
    <dbReference type="NCBI Taxonomy" id="85701"/>
    <lineage>
        <taxon>Bacteria</taxon>
        <taxon>Pseudomonadati</taxon>
        <taxon>Pseudomonadota</taxon>
        <taxon>Alphaproteobacteria</taxon>
        <taxon>Hyphomicrobiales</taxon>
        <taxon>Bartonellaceae</taxon>
        <taxon>Bartonella</taxon>
    </lineage>
</organism>